<dbReference type="InterPro" id="IPR050227">
    <property type="entry name" value="Rab"/>
</dbReference>
<dbReference type="AlphaFoldDB" id="A0A7L2Y5W9"/>
<evidence type="ECO:0000313" key="5">
    <source>
        <dbReference type="Proteomes" id="UP000550086"/>
    </source>
</evidence>
<dbReference type="PANTHER" id="PTHR47977">
    <property type="entry name" value="RAS-RELATED PROTEIN RAB"/>
    <property type="match status" value="1"/>
</dbReference>
<comment type="caution">
    <text evidence="4">The sequence shown here is derived from an EMBL/GenBank/DDBJ whole genome shotgun (WGS) entry which is preliminary data.</text>
</comment>
<dbReference type="InterPro" id="IPR001806">
    <property type="entry name" value="Small_GTPase"/>
</dbReference>
<keyword evidence="5" id="KW-1185">Reference proteome</keyword>
<protein>
    <submittedName>
        <fullName evidence="4">RASEF protein</fullName>
    </submittedName>
</protein>
<dbReference type="SUPFAM" id="SSF52540">
    <property type="entry name" value="P-loop containing nucleoside triphosphate hydrolases"/>
    <property type="match status" value="1"/>
</dbReference>
<evidence type="ECO:0000256" key="1">
    <source>
        <dbReference type="ARBA" id="ARBA00022741"/>
    </source>
</evidence>
<name>A0A7L2Y5W9_JACJC</name>
<evidence type="ECO:0000313" key="4">
    <source>
        <dbReference type="EMBL" id="NXS90816.1"/>
    </source>
</evidence>
<dbReference type="Pfam" id="PF00071">
    <property type="entry name" value="Ras"/>
    <property type="match status" value="1"/>
</dbReference>
<dbReference type="EMBL" id="VZTM01000901">
    <property type="protein sequence ID" value="NXS90816.1"/>
    <property type="molecule type" value="Genomic_DNA"/>
</dbReference>
<evidence type="ECO:0000256" key="3">
    <source>
        <dbReference type="SAM" id="MobiDB-lite"/>
    </source>
</evidence>
<dbReference type="SMART" id="SM00175">
    <property type="entry name" value="RAB"/>
    <property type="match status" value="1"/>
</dbReference>
<dbReference type="PROSITE" id="PS51419">
    <property type="entry name" value="RAB"/>
    <property type="match status" value="1"/>
</dbReference>
<keyword evidence="2" id="KW-0342">GTP-binding</keyword>
<evidence type="ECO:0000256" key="2">
    <source>
        <dbReference type="ARBA" id="ARBA00023134"/>
    </source>
</evidence>
<feature type="non-terminal residue" evidence="4">
    <location>
        <position position="1"/>
    </location>
</feature>
<accession>A0A7L2Y5W9</accession>
<dbReference type="Proteomes" id="UP000550086">
    <property type="component" value="Unassembled WGS sequence"/>
</dbReference>
<feature type="region of interest" description="Disordered" evidence="3">
    <location>
        <begin position="159"/>
        <end position="206"/>
    </location>
</feature>
<organism evidence="4 5">
    <name type="scientific">Jacana jacana</name>
    <name type="common">Wattled jacana</name>
    <name type="synonym">Parra jacana</name>
    <dbReference type="NCBI Taxonomy" id="54508"/>
    <lineage>
        <taxon>Eukaryota</taxon>
        <taxon>Metazoa</taxon>
        <taxon>Chordata</taxon>
        <taxon>Craniata</taxon>
        <taxon>Vertebrata</taxon>
        <taxon>Euteleostomi</taxon>
        <taxon>Archelosauria</taxon>
        <taxon>Archosauria</taxon>
        <taxon>Dinosauria</taxon>
        <taxon>Saurischia</taxon>
        <taxon>Theropoda</taxon>
        <taxon>Coelurosauria</taxon>
        <taxon>Aves</taxon>
        <taxon>Neognathae</taxon>
        <taxon>Neoaves</taxon>
        <taxon>Charadriiformes</taxon>
        <taxon>Jacanidae</taxon>
        <taxon>Jacana</taxon>
    </lineage>
</organism>
<dbReference type="GO" id="GO:0003924">
    <property type="term" value="F:GTPase activity"/>
    <property type="evidence" value="ECO:0007669"/>
    <property type="project" value="InterPro"/>
</dbReference>
<dbReference type="OrthoDB" id="9879408at2759"/>
<reference evidence="4 5" key="1">
    <citation type="submission" date="2019-09" db="EMBL/GenBank/DDBJ databases">
        <title>Bird 10,000 Genomes (B10K) Project - Family phase.</title>
        <authorList>
            <person name="Zhang G."/>
        </authorList>
    </citation>
    <scope>NUCLEOTIDE SEQUENCE [LARGE SCALE GENOMIC DNA]</scope>
    <source>
        <strain evidence="4">B10K-DU-002-59</strain>
        <tissue evidence="4">Muscle</tissue>
    </source>
</reference>
<feature type="compositionally biased region" description="Low complexity" evidence="3">
    <location>
        <begin position="185"/>
        <end position="201"/>
    </location>
</feature>
<dbReference type="InterPro" id="IPR027417">
    <property type="entry name" value="P-loop_NTPase"/>
</dbReference>
<feature type="compositionally biased region" description="Polar residues" evidence="3">
    <location>
        <begin position="162"/>
        <end position="172"/>
    </location>
</feature>
<sequence length="287" mass="29854">WGPCHEDAVALQGVAGPVGDGGGEPGSRELRQDAAVCPILARQQCGQLGMCSCPGWGGAIAVGTALPWVGPLLSMGFRMLPPTRTMNRTLYETNISLRSALLLSRDRDMPVVSPVGLTPEWAGKATSSTHLGWEGQGCWVLATPTGAGALTSPACIPGSGGHSTQVAPSTQIHRAPKAGGQRALGSNSPEGEAEGPPGSAGRFSKRKLPAFAPEGCEGREEPAPPCPMYRLVLTGDGGTGKSSFLLRLCRNEFRGDISSTLGVDFQIKQLLVDGEQTTLQIWDTAGQ</sequence>
<dbReference type="GO" id="GO:0005525">
    <property type="term" value="F:GTP binding"/>
    <property type="evidence" value="ECO:0007669"/>
    <property type="project" value="UniProtKB-KW"/>
</dbReference>
<keyword evidence="1" id="KW-0547">Nucleotide-binding</keyword>
<proteinExistence type="predicted"/>
<dbReference type="PRINTS" id="PR00449">
    <property type="entry name" value="RASTRNSFRMNG"/>
</dbReference>
<dbReference type="Gene3D" id="3.40.50.300">
    <property type="entry name" value="P-loop containing nucleotide triphosphate hydrolases"/>
    <property type="match status" value="1"/>
</dbReference>
<feature type="non-terminal residue" evidence="4">
    <location>
        <position position="287"/>
    </location>
</feature>
<gene>
    <name evidence="4" type="primary">Rasef</name>
    <name evidence="4" type="ORF">JACJAC_R14547</name>
</gene>